<protein>
    <recommendedName>
        <fullName evidence="4">PGC-1 and ERR-induced regulator in muscle protein 1</fullName>
    </recommendedName>
</protein>
<sequence length="414" mass="46385">MDDFDYSVQISEHDWDAFFQECEECDLLPPTLAGLEDSGMSDADDALSSRSSKDPHVAKEMEFSESEISDNEPPECTGWPVERYLCACDRPDPESILSCSEEDTHLESVNMFFERLKDIADGGQLPGEGTPEEERLGGGCAKDPTVLMHLPQGESQTDSKETMSVKTHSTEMGETDVIRARKSVETESDDEVSKSPKPTEEFNEENKTEKGCYPSKNKCEPLHSLSSNDEFRNLQFPEAYDYFFPDDSPVASEDDEDSDQEPIRVVTRYNKGFHEPLGAAATPDAYEHFFTEDDWKQQGTSLLSTIYTDSVLHCHGTVSPQAPLYCLEEQIFKELAERQRKYAELPNVIAVPKSPIVTLKQSDMCLICIAFASWVLRTGNPQDADTWKAALLANVSALSAIRYLRRNVRGPSPE</sequence>
<accession>A0A8T3DCJ4</accession>
<organism evidence="2 3">
    <name type="scientific">Albula goreensis</name>
    <dbReference type="NCBI Taxonomy" id="1534307"/>
    <lineage>
        <taxon>Eukaryota</taxon>
        <taxon>Metazoa</taxon>
        <taxon>Chordata</taxon>
        <taxon>Craniata</taxon>
        <taxon>Vertebrata</taxon>
        <taxon>Euteleostomi</taxon>
        <taxon>Actinopterygii</taxon>
        <taxon>Neopterygii</taxon>
        <taxon>Teleostei</taxon>
        <taxon>Albuliformes</taxon>
        <taxon>Albulidae</taxon>
        <taxon>Albula</taxon>
    </lineage>
</organism>
<proteinExistence type="predicted"/>
<dbReference type="PANTHER" id="PTHR47282">
    <property type="entry name" value="PGC-1 AND ERR-INDUCED REGULATOR IN MUSCLE PROTEIN 1"/>
    <property type="match status" value="1"/>
</dbReference>
<dbReference type="Proteomes" id="UP000829720">
    <property type="component" value="Unassembled WGS sequence"/>
</dbReference>
<reference evidence="2" key="1">
    <citation type="submission" date="2021-01" db="EMBL/GenBank/DDBJ databases">
        <authorList>
            <person name="Zahm M."/>
            <person name="Roques C."/>
            <person name="Cabau C."/>
            <person name="Klopp C."/>
            <person name="Donnadieu C."/>
            <person name="Jouanno E."/>
            <person name="Lampietro C."/>
            <person name="Louis A."/>
            <person name="Herpin A."/>
            <person name="Echchiki A."/>
            <person name="Berthelot C."/>
            <person name="Parey E."/>
            <person name="Roest-Crollius H."/>
            <person name="Braasch I."/>
            <person name="Postlethwait J."/>
            <person name="Bobe J."/>
            <person name="Montfort J."/>
            <person name="Bouchez O."/>
            <person name="Begum T."/>
            <person name="Mejri S."/>
            <person name="Adams A."/>
            <person name="Chen W.-J."/>
            <person name="Guiguen Y."/>
        </authorList>
    </citation>
    <scope>NUCLEOTIDE SEQUENCE</scope>
    <source>
        <tissue evidence="2">Blood</tissue>
    </source>
</reference>
<feature type="region of interest" description="Disordered" evidence="1">
    <location>
        <begin position="30"/>
        <end position="76"/>
    </location>
</feature>
<dbReference type="GO" id="GO:0005634">
    <property type="term" value="C:nucleus"/>
    <property type="evidence" value="ECO:0007669"/>
    <property type="project" value="TreeGrafter"/>
</dbReference>
<feature type="compositionally biased region" description="Basic and acidic residues" evidence="1">
    <location>
        <begin position="157"/>
        <end position="210"/>
    </location>
</feature>
<dbReference type="EMBL" id="JAERUA010000012">
    <property type="protein sequence ID" value="KAI1892628.1"/>
    <property type="molecule type" value="Genomic_DNA"/>
</dbReference>
<dbReference type="AlphaFoldDB" id="A0A8T3DCJ4"/>
<keyword evidence="3" id="KW-1185">Reference proteome</keyword>
<feature type="region of interest" description="Disordered" evidence="1">
    <location>
        <begin position="120"/>
        <end position="214"/>
    </location>
</feature>
<dbReference type="InterPro" id="IPR043442">
    <property type="entry name" value="Perm1"/>
</dbReference>
<name>A0A8T3DCJ4_9TELE</name>
<feature type="compositionally biased region" description="Basic and acidic residues" evidence="1">
    <location>
        <begin position="51"/>
        <end position="62"/>
    </location>
</feature>
<comment type="caution">
    <text evidence="2">The sequence shown here is derived from an EMBL/GenBank/DDBJ whole genome shotgun (WGS) entry which is preliminary data.</text>
</comment>
<dbReference type="OrthoDB" id="8943218at2759"/>
<dbReference type="GO" id="GO:0006355">
    <property type="term" value="P:regulation of DNA-templated transcription"/>
    <property type="evidence" value="ECO:0007669"/>
    <property type="project" value="InterPro"/>
</dbReference>
<dbReference type="GO" id="GO:0005737">
    <property type="term" value="C:cytoplasm"/>
    <property type="evidence" value="ECO:0007669"/>
    <property type="project" value="TreeGrafter"/>
</dbReference>
<dbReference type="GO" id="GO:0014850">
    <property type="term" value="P:response to muscle activity"/>
    <property type="evidence" value="ECO:0007669"/>
    <property type="project" value="TreeGrafter"/>
</dbReference>
<gene>
    <name evidence="2" type="ORF">AGOR_G00135530</name>
</gene>
<feature type="compositionally biased region" description="Acidic residues" evidence="1">
    <location>
        <begin position="63"/>
        <end position="73"/>
    </location>
</feature>
<evidence type="ECO:0008006" key="4">
    <source>
        <dbReference type="Google" id="ProtNLM"/>
    </source>
</evidence>
<dbReference type="PANTHER" id="PTHR47282:SF1">
    <property type="entry name" value="PGC-1 AND ERR-INDUCED REGULATOR IN MUSCLE PROTEIN 1"/>
    <property type="match status" value="1"/>
</dbReference>
<evidence type="ECO:0000313" key="2">
    <source>
        <dbReference type="EMBL" id="KAI1892628.1"/>
    </source>
</evidence>
<evidence type="ECO:0000313" key="3">
    <source>
        <dbReference type="Proteomes" id="UP000829720"/>
    </source>
</evidence>
<evidence type="ECO:0000256" key="1">
    <source>
        <dbReference type="SAM" id="MobiDB-lite"/>
    </source>
</evidence>